<feature type="transmembrane region" description="Helical" evidence="18">
    <location>
        <begin position="256"/>
        <end position="278"/>
    </location>
</feature>
<dbReference type="Gene3D" id="3.40.50.300">
    <property type="entry name" value="P-loop containing nucleotide triphosphate hydrolases"/>
    <property type="match status" value="1"/>
</dbReference>
<feature type="region of interest" description="Disordered" evidence="17">
    <location>
        <begin position="565"/>
        <end position="656"/>
    </location>
</feature>
<accession>A0A086JPB6</accession>
<keyword evidence="10" id="KW-0862">Zinc</keyword>
<evidence type="ECO:0000256" key="18">
    <source>
        <dbReference type="SAM" id="Phobius"/>
    </source>
</evidence>
<keyword evidence="6 18" id="KW-0812">Transmembrane</keyword>
<feature type="compositionally biased region" description="Basic and acidic residues" evidence="17">
    <location>
        <begin position="990"/>
        <end position="1025"/>
    </location>
</feature>
<dbReference type="CDD" id="cd19501">
    <property type="entry name" value="RecA-like_FtsH"/>
    <property type="match status" value="1"/>
</dbReference>
<evidence type="ECO:0000313" key="21">
    <source>
        <dbReference type="Proteomes" id="UP000028837"/>
    </source>
</evidence>
<dbReference type="InterPro" id="IPR041569">
    <property type="entry name" value="AAA_lid_3"/>
</dbReference>
<feature type="compositionally biased region" description="Basic and acidic residues" evidence="17">
    <location>
        <begin position="196"/>
        <end position="207"/>
    </location>
</feature>
<keyword evidence="7" id="KW-0479">Metal-binding</keyword>
<keyword evidence="8" id="KW-0547">Nucleotide-binding</keyword>
<dbReference type="EMBL" id="AHZU02001287">
    <property type="protein sequence ID" value="KFG33984.1"/>
    <property type="molecule type" value="Genomic_DNA"/>
</dbReference>
<dbReference type="PANTHER" id="PTHR23076">
    <property type="entry name" value="METALLOPROTEASE M41 FTSH"/>
    <property type="match status" value="1"/>
</dbReference>
<evidence type="ECO:0000256" key="10">
    <source>
        <dbReference type="ARBA" id="ARBA00022833"/>
    </source>
</evidence>
<evidence type="ECO:0000256" key="6">
    <source>
        <dbReference type="ARBA" id="ARBA00022692"/>
    </source>
</evidence>
<evidence type="ECO:0000256" key="3">
    <source>
        <dbReference type="ARBA" id="ARBA00010044"/>
    </source>
</evidence>
<dbReference type="SUPFAM" id="SSF140990">
    <property type="entry name" value="FtsH protease domain-like"/>
    <property type="match status" value="1"/>
</dbReference>
<evidence type="ECO:0000256" key="5">
    <source>
        <dbReference type="ARBA" id="ARBA00022670"/>
    </source>
</evidence>
<sequence length="1250" mass="136909">MSSRNGGSPARSRSSRRCSASRRAGRHRSDSGAGECRPGTDGRSLSTSSDFLNSSSSPGSYSDRVQQGIGDPEVFPVPFEANGPKFSSDRRSSTSPSLNRKATFTRVLAALDSADALRPIPPAPSTYTYARDPASDTFRVGTSLSSLVALAPPPVPPPFITPNMPTQSNRALPPPSGPTPDAAGSPPRSGSPTPRARGEQHRYHYDSGHVSSSHVSNESHSFQRIRSNPVLPEKTQGDAPTYPNQGEKAGGGRMRAAILILIGVCIGLAIWPMFVSFLTFRLLHSLHDGADGVDIDSTDYEGVDDDGIRPDGSYGNHMMHNTTDSSSGSNVTNSETALVPPQPTFPPLTFNDLAGLTEAKTELQEVVQFLRDPSKFERLGARLPKGVLLVGPPGTGKTALARAVATEAGVPYFYASGSEFVEIYVGQGARRVRGLFSYARNHSPCIIFLDELDAVGGRRQASAGPGAGNREHDQTLNQLLVEMDGFNQASRIVVLAATNRVDTLDPALLRPGRFDRIVHVSLPDVAARELILQKYLQRVPVELPTESHEGTVSGFSTLVNAGDERANAAQGKSPAPLASPHSRSSSDKREEKDRSSGRFPRSEEGKKEEVEPETYRQRPGPQSGREKAAFSDNTAIGDKEGSEDSEAEHEKKPGLTQVHKDLAKQIAKITPGFSGAELENLVNEAALLAARADKEIVTLQELQEARDKVTMGPARKTRVMSAYQRQLTAYHEAGHAIIAFYLQPYADPIHKATIVSRGSALGFVEQVPLEDRYGHGVAQLEARLCVCMGGRVAERLIFGRDALSNGASSDIETATRMAYVMVTEWGMSEKLGPLSYKVHGRSRRAFISSETANLVEEEVKQLVITAERKAEKLLRRHRKQLREVALQLLEKETLSGEEISEILDPSGSYRTKVERLRTRMQQGEQPSFLQRLVVQLKRGFQWLFLPRDQTEFAAVEADKQLKTQEETEKKNGSTNEAPKKTGDGDDDESGNSRREMQEAAATREAEPHRNDQDRRDRHGDEDHPFADVNEISAKQPQISGATRTGHEDGHSESTTHLRCSRGNVAEGQHCSDLSVEAQVPEPFFPVRKHSHQVGEETGREHFSRYAEVKSLPSNPMVPRGKLDSEAASDGEAKIRLRDGEAGLPHGDLVQDWTHRTPRSVQRHEAFTLEDDFRKKGNSSEREDVFSRGIGRRGAEVQSASLVSQQQCCESGTKNCANSQAREHSRRTKRVQQQWQLTPWGLGLSTITRDE</sequence>
<feature type="region of interest" description="Disordered" evidence="17">
    <location>
        <begin position="308"/>
        <end position="341"/>
    </location>
</feature>
<comment type="similarity">
    <text evidence="3">In the C-terminal section; belongs to the peptidase M41 family.</text>
</comment>
<feature type="compositionally biased region" description="Basic and acidic residues" evidence="17">
    <location>
        <begin position="959"/>
        <end position="983"/>
    </location>
</feature>
<feature type="region of interest" description="Disordered" evidence="17">
    <location>
        <begin position="1"/>
        <end position="133"/>
    </location>
</feature>
<evidence type="ECO:0000256" key="4">
    <source>
        <dbReference type="ARBA" id="ARBA00010550"/>
    </source>
</evidence>
<evidence type="ECO:0000256" key="7">
    <source>
        <dbReference type="ARBA" id="ARBA00022723"/>
    </source>
</evidence>
<dbReference type="FunFam" id="3.40.50.300:FF:000277">
    <property type="entry name" value="ATP-dependent zinc metalloprotease FtsH"/>
    <property type="match status" value="1"/>
</dbReference>
<feature type="compositionally biased region" description="Low complexity" evidence="17">
    <location>
        <begin position="208"/>
        <end position="220"/>
    </location>
</feature>
<dbReference type="InterPro" id="IPR003960">
    <property type="entry name" value="ATPase_AAA_CS"/>
</dbReference>
<feature type="compositionally biased region" description="Basic and acidic residues" evidence="17">
    <location>
        <begin position="637"/>
        <end position="656"/>
    </location>
</feature>
<feature type="compositionally biased region" description="Basic and acidic residues" evidence="17">
    <location>
        <begin position="584"/>
        <end position="616"/>
    </location>
</feature>
<keyword evidence="12" id="KW-0809">Transit peptide</keyword>
<proteinExistence type="inferred from homology"/>
<evidence type="ECO:0000256" key="14">
    <source>
        <dbReference type="ARBA" id="ARBA00023049"/>
    </source>
</evidence>
<protein>
    <submittedName>
        <fullName evidence="20">Membrane protein FtsH1</fullName>
        <ecNumber evidence="20">3.6.4.3</ecNumber>
    </submittedName>
</protein>
<feature type="domain" description="AAA+ ATPase" evidence="19">
    <location>
        <begin position="383"/>
        <end position="524"/>
    </location>
</feature>
<evidence type="ECO:0000256" key="12">
    <source>
        <dbReference type="ARBA" id="ARBA00022946"/>
    </source>
</evidence>
<keyword evidence="16" id="KW-0175">Coiled coil</keyword>
<dbReference type="Gene3D" id="1.10.8.60">
    <property type="match status" value="2"/>
</dbReference>
<dbReference type="InterPro" id="IPR027417">
    <property type="entry name" value="P-loop_NTPase"/>
</dbReference>
<feature type="region of interest" description="Disordered" evidence="17">
    <location>
        <begin position="1107"/>
        <end position="1129"/>
    </location>
</feature>
<dbReference type="InterPro" id="IPR003593">
    <property type="entry name" value="AAA+_ATPase"/>
</dbReference>
<feature type="coiled-coil region" evidence="16">
    <location>
        <begin position="856"/>
        <end position="887"/>
    </location>
</feature>
<evidence type="ECO:0000256" key="15">
    <source>
        <dbReference type="ARBA" id="ARBA00023136"/>
    </source>
</evidence>
<keyword evidence="9 20" id="KW-0378">Hydrolase</keyword>
<dbReference type="GO" id="GO:0016020">
    <property type="term" value="C:membrane"/>
    <property type="evidence" value="ECO:0007669"/>
    <property type="project" value="UniProtKB-SubCell"/>
</dbReference>
<dbReference type="GO" id="GO:0005524">
    <property type="term" value="F:ATP binding"/>
    <property type="evidence" value="ECO:0007669"/>
    <property type="project" value="UniProtKB-KW"/>
</dbReference>
<keyword evidence="11" id="KW-0067">ATP-binding</keyword>
<dbReference type="Gene3D" id="1.20.58.760">
    <property type="entry name" value="Peptidase M41"/>
    <property type="match status" value="1"/>
</dbReference>
<feature type="compositionally biased region" description="Polar residues" evidence="17">
    <location>
        <begin position="1032"/>
        <end position="1042"/>
    </location>
</feature>
<dbReference type="PROSITE" id="PS00674">
    <property type="entry name" value="AAA"/>
    <property type="match status" value="1"/>
</dbReference>
<evidence type="ECO:0000256" key="2">
    <source>
        <dbReference type="ARBA" id="ARBA00004141"/>
    </source>
</evidence>
<reference evidence="20 21" key="1">
    <citation type="submission" date="2014-02" db="EMBL/GenBank/DDBJ databases">
        <authorList>
            <person name="Sibley D."/>
            <person name="Venepally P."/>
            <person name="Karamycheva S."/>
            <person name="Hadjithomas M."/>
            <person name="Khan A."/>
            <person name="Brunk B."/>
            <person name="Roos D."/>
            <person name="Caler E."/>
            <person name="Lorenzi H."/>
        </authorList>
    </citation>
    <scope>NUCLEOTIDE SEQUENCE [LARGE SCALE GENOMIC DNA]</scope>
    <source>
        <strain evidence="20 21">GAB2-2007-GAL-DOM2</strain>
    </source>
</reference>
<dbReference type="InterPro" id="IPR037219">
    <property type="entry name" value="Peptidase_M41-like"/>
</dbReference>
<evidence type="ECO:0000256" key="8">
    <source>
        <dbReference type="ARBA" id="ARBA00022741"/>
    </source>
</evidence>
<dbReference type="GO" id="GO:0004176">
    <property type="term" value="F:ATP-dependent peptidase activity"/>
    <property type="evidence" value="ECO:0007669"/>
    <property type="project" value="InterPro"/>
</dbReference>
<feature type="region of interest" description="Disordered" evidence="17">
    <location>
        <begin position="158"/>
        <end position="250"/>
    </location>
</feature>
<evidence type="ECO:0000256" key="1">
    <source>
        <dbReference type="ARBA" id="ARBA00001947"/>
    </source>
</evidence>
<evidence type="ECO:0000256" key="17">
    <source>
        <dbReference type="SAM" id="MobiDB-lite"/>
    </source>
</evidence>
<evidence type="ECO:0000256" key="11">
    <source>
        <dbReference type="ARBA" id="ARBA00022840"/>
    </source>
</evidence>
<dbReference type="Pfam" id="PF01434">
    <property type="entry name" value="Peptidase_M41"/>
    <property type="match status" value="1"/>
</dbReference>
<dbReference type="GO" id="GO:0004222">
    <property type="term" value="F:metalloendopeptidase activity"/>
    <property type="evidence" value="ECO:0007669"/>
    <property type="project" value="InterPro"/>
</dbReference>
<organism evidence="20 21">
    <name type="scientific">Toxoplasma gondii GAB2-2007-GAL-DOM2</name>
    <dbReference type="NCBI Taxonomy" id="1130820"/>
    <lineage>
        <taxon>Eukaryota</taxon>
        <taxon>Sar</taxon>
        <taxon>Alveolata</taxon>
        <taxon>Apicomplexa</taxon>
        <taxon>Conoidasida</taxon>
        <taxon>Coccidia</taxon>
        <taxon>Eucoccidiorida</taxon>
        <taxon>Eimeriorina</taxon>
        <taxon>Sarcocystidae</taxon>
        <taxon>Toxoplasma</taxon>
    </lineage>
</organism>
<dbReference type="FunFam" id="1.20.58.760:FF:000001">
    <property type="entry name" value="ATP-dependent zinc metalloprotease FtsH"/>
    <property type="match status" value="1"/>
</dbReference>
<evidence type="ECO:0000256" key="13">
    <source>
        <dbReference type="ARBA" id="ARBA00022989"/>
    </source>
</evidence>
<keyword evidence="14" id="KW-0482">Metalloprotease</keyword>
<feature type="compositionally biased region" description="Low complexity" evidence="17">
    <location>
        <begin position="1"/>
        <end position="12"/>
    </location>
</feature>
<feature type="compositionally biased region" description="Polar residues" evidence="17">
    <location>
        <begin position="319"/>
        <end position="336"/>
    </location>
</feature>
<dbReference type="SMART" id="SM00382">
    <property type="entry name" value="AAA"/>
    <property type="match status" value="1"/>
</dbReference>
<feature type="compositionally biased region" description="Low complexity" evidence="17">
    <location>
        <begin position="44"/>
        <end position="60"/>
    </location>
</feature>
<comment type="subcellular location">
    <subcellularLocation>
        <location evidence="2">Membrane</location>
        <topology evidence="2">Multi-pass membrane protein</topology>
    </subcellularLocation>
</comment>
<dbReference type="InterPro" id="IPR000642">
    <property type="entry name" value="Peptidase_M41"/>
</dbReference>
<keyword evidence="13 18" id="KW-1133">Transmembrane helix</keyword>
<feature type="compositionally biased region" description="Low complexity" evidence="17">
    <location>
        <begin position="182"/>
        <end position="195"/>
    </location>
</feature>
<dbReference type="OrthoDB" id="1413014at2759"/>
<feature type="region of interest" description="Disordered" evidence="17">
    <location>
        <begin position="959"/>
        <end position="1057"/>
    </location>
</feature>
<dbReference type="SUPFAM" id="SSF52540">
    <property type="entry name" value="P-loop containing nucleoside triphosphate hydrolases"/>
    <property type="match status" value="1"/>
</dbReference>
<evidence type="ECO:0000313" key="20">
    <source>
        <dbReference type="EMBL" id="KFG33984.1"/>
    </source>
</evidence>
<dbReference type="EC" id="3.6.4.3" evidence="20"/>
<dbReference type="GO" id="GO:0006508">
    <property type="term" value="P:proteolysis"/>
    <property type="evidence" value="ECO:0007669"/>
    <property type="project" value="UniProtKB-KW"/>
</dbReference>
<dbReference type="GO" id="GO:0046872">
    <property type="term" value="F:metal ion binding"/>
    <property type="evidence" value="ECO:0007669"/>
    <property type="project" value="UniProtKB-KW"/>
</dbReference>
<comment type="similarity">
    <text evidence="4">In the N-terminal section; belongs to the AAA ATPase family.</text>
</comment>
<keyword evidence="15 18" id="KW-0472">Membrane</keyword>
<evidence type="ECO:0000256" key="16">
    <source>
        <dbReference type="SAM" id="Coils"/>
    </source>
</evidence>
<keyword evidence="5" id="KW-0645">Protease</keyword>
<comment type="cofactor">
    <cofactor evidence="1">
        <name>Zn(2+)</name>
        <dbReference type="ChEBI" id="CHEBI:29105"/>
    </cofactor>
</comment>
<dbReference type="PANTHER" id="PTHR23076:SF97">
    <property type="entry name" value="ATP-DEPENDENT ZINC METALLOPROTEASE YME1L1"/>
    <property type="match status" value="1"/>
</dbReference>
<feature type="compositionally biased region" description="Basic and acidic residues" evidence="17">
    <location>
        <begin position="1120"/>
        <end position="1129"/>
    </location>
</feature>
<feature type="compositionally biased region" description="Basic residues" evidence="17">
    <location>
        <begin position="13"/>
        <end position="26"/>
    </location>
</feature>
<comment type="caution">
    <text evidence="20">The sequence shown here is derived from an EMBL/GenBank/DDBJ whole genome shotgun (WGS) entry which is preliminary data.</text>
</comment>
<evidence type="ECO:0000256" key="9">
    <source>
        <dbReference type="ARBA" id="ARBA00022801"/>
    </source>
</evidence>
<feature type="compositionally biased region" description="Basic and acidic residues" evidence="17">
    <location>
        <begin position="1044"/>
        <end position="1055"/>
    </location>
</feature>
<evidence type="ECO:0000259" key="19">
    <source>
        <dbReference type="SMART" id="SM00382"/>
    </source>
</evidence>
<dbReference type="Pfam" id="PF17862">
    <property type="entry name" value="AAA_lid_3"/>
    <property type="match status" value="1"/>
</dbReference>
<dbReference type="VEuPathDB" id="ToxoDB:TGDOM2_259260"/>
<dbReference type="GO" id="GO:0016887">
    <property type="term" value="F:ATP hydrolysis activity"/>
    <property type="evidence" value="ECO:0007669"/>
    <property type="project" value="InterPro"/>
</dbReference>
<dbReference type="InterPro" id="IPR003959">
    <property type="entry name" value="ATPase_AAA_core"/>
</dbReference>
<dbReference type="AlphaFoldDB" id="A0A086JPB6"/>
<gene>
    <name evidence="20" type="ORF">TGDOM2_259260</name>
</gene>
<dbReference type="Pfam" id="PF00004">
    <property type="entry name" value="AAA"/>
    <property type="match status" value="1"/>
</dbReference>
<name>A0A086JPB6_TOXGO</name>
<dbReference type="Proteomes" id="UP000028837">
    <property type="component" value="Unassembled WGS sequence"/>
</dbReference>
<dbReference type="GO" id="GO:0005739">
    <property type="term" value="C:mitochondrion"/>
    <property type="evidence" value="ECO:0007669"/>
    <property type="project" value="TreeGrafter"/>
</dbReference>